<dbReference type="InterPro" id="IPR026444">
    <property type="entry name" value="Secre_tail"/>
</dbReference>
<feature type="signal peptide" evidence="2">
    <location>
        <begin position="1"/>
        <end position="21"/>
    </location>
</feature>
<feature type="chain" id="PRO_5009908292" evidence="2">
    <location>
        <begin position="22"/>
        <end position="313"/>
    </location>
</feature>
<dbReference type="AlphaFoldDB" id="A0A1M4XGK9"/>
<dbReference type="STRING" id="1155689.SAMN05444278_1091"/>
<reference evidence="4 5" key="1">
    <citation type="submission" date="2016-11" db="EMBL/GenBank/DDBJ databases">
        <authorList>
            <person name="Jaros S."/>
            <person name="Januszkiewicz K."/>
            <person name="Wedrychowicz H."/>
        </authorList>
    </citation>
    <scope>NUCLEOTIDE SEQUENCE [LARGE SCALE GENOMIC DNA]</scope>
    <source>
        <strain evidence="4 5">DSM 25661</strain>
    </source>
</reference>
<evidence type="ECO:0000313" key="4">
    <source>
        <dbReference type="EMBL" id="SHE92684.1"/>
    </source>
</evidence>
<accession>A0A1M4XGK9</accession>
<evidence type="ECO:0000256" key="2">
    <source>
        <dbReference type="SAM" id="SignalP"/>
    </source>
</evidence>
<dbReference type="InterPro" id="IPR032675">
    <property type="entry name" value="LRR_dom_sf"/>
</dbReference>
<evidence type="ECO:0000313" key="5">
    <source>
        <dbReference type="Proteomes" id="UP000184462"/>
    </source>
</evidence>
<organism evidence="4 5">
    <name type="scientific">Psychroflexus salarius</name>
    <dbReference type="NCBI Taxonomy" id="1155689"/>
    <lineage>
        <taxon>Bacteria</taxon>
        <taxon>Pseudomonadati</taxon>
        <taxon>Bacteroidota</taxon>
        <taxon>Flavobacteriia</taxon>
        <taxon>Flavobacteriales</taxon>
        <taxon>Flavobacteriaceae</taxon>
        <taxon>Psychroflexus</taxon>
    </lineage>
</organism>
<gene>
    <name evidence="4" type="ORF">SAMN05444278_1091</name>
</gene>
<dbReference type="Proteomes" id="UP000184462">
    <property type="component" value="Unassembled WGS sequence"/>
</dbReference>
<dbReference type="OrthoDB" id="3179827at2"/>
<proteinExistence type="predicted"/>
<evidence type="ECO:0000259" key="3">
    <source>
        <dbReference type="Pfam" id="PF18962"/>
    </source>
</evidence>
<name>A0A1M4XGK9_9FLAO</name>
<keyword evidence="5" id="KW-1185">Reference proteome</keyword>
<feature type="domain" description="Secretion system C-terminal sorting" evidence="3">
    <location>
        <begin position="243"/>
        <end position="309"/>
    </location>
</feature>
<evidence type="ECO:0000256" key="1">
    <source>
        <dbReference type="ARBA" id="ARBA00022729"/>
    </source>
</evidence>
<sequence length="313" mass="35016">MKTIIKLLIICLLGQSLTSLAQTTAIPDENFEQALIDLNIDSDGMINGQVLTADIETIVELDFSILYDSFSSSTITDFTGIEAFSALEILNLSNLTVILSEEQAGVFNSNLNLREFIADTQSADVGPYISIAYLDFSNLNHLEYISLETSFQLNSINLNNPNSSYENLTIDLDHEYWDPPNTYSVCINVSDAQAASSNQFPYNTWTIITPAPDVNGYVFRDYNFSSTCNLSTTAFERLSALSVYPNPVQDQLWLKNPTNLDINKAEIYTISGQMIKKVEVVDRFIDVELLDTGVYFVKLYSAQTSKTFKVLKQ</sequence>
<dbReference type="RefSeq" id="WP_073193478.1">
    <property type="nucleotide sequence ID" value="NZ_FQTW01000009.1"/>
</dbReference>
<protein>
    <submittedName>
        <fullName evidence="4">Por secretion system C-terminal sorting domain-containing protein</fullName>
    </submittedName>
</protein>
<dbReference type="NCBIfam" id="TIGR04183">
    <property type="entry name" value="Por_Secre_tail"/>
    <property type="match status" value="1"/>
</dbReference>
<dbReference type="Pfam" id="PF18962">
    <property type="entry name" value="Por_Secre_tail"/>
    <property type="match status" value="1"/>
</dbReference>
<dbReference type="EMBL" id="FQTW01000009">
    <property type="protein sequence ID" value="SHE92684.1"/>
    <property type="molecule type" value="Genomic_DNA"/>
</dbReference>
<dbReference type="Gene3D" id="3.80.10.10">
    <property type="entry name" value="Ribonuclease Inhibitor"/>
    <property type="match status" value="1"/>
</dbReference>
<keyword evidence="1 2" id="KW-0732">Signal</keyword>